<evidence type="ECO:0000256" key="1">
    <source>
        <dbReference type="SAM" id="MobiDB-lite"/>
    </source>
</evidence>
<feature type="domain" description="Transposase IS701-like DDE" evidence="2">
    <location>
        <begin position="29"/>
        <end position="245"/>
    </location>
</feature>
<protein>
    <submittedName>
        <fullName evidence="3">Transposase</fullName>
    </submittedName>
</protein>
<dbReference type="RefSeq" id="WP_165301321.1">
    <property type="nucleotide sequence ID" value="NZ_JAAKZZ010000338.1"/>
</dbReference>
<dbReference type="Proteomes" id="UP000477722">
    <property type="component" value="Unassembled WGS sequence"/>
</dbReference>
<dbReference type="AlphaFoldDB" id="A0A6G4X4N0"/>
<dbReference type="Pfam" id="PF13546">
    <property type="entry name" value="DDE_5"/>
    <property type="match status" value="1"/>
</dbReference>
<feature type="compositionally biased region" description="Polar residues" evidence="1">
    <location>
        <begin position="406"/>
        <end position="420"/>
    </location>
</feature>
<dbReference type="InterPro" id="IPR039365">
    <property type="entry name" value="IS701-like"/>
</dbReference>
<evidence type="ECO:0000313" key="3">
    <source>
        <dbReference type="EMBL" id="NGO71694.1"/>
    </source>
</evidence>
<feature type="region of interest" description="Disordered" evidence="1">
    <location>
        <begin position="400"/>
        <end position="420"/>
    </location>
</feature>
<dbReference type="PANTHER" id="PTHR33627:SF1">
    <property type="entry name" value="TRANSPOSASE"/>
    <property type="match status" value="1"/>
</dbReference>
<sequence length="420" mass="45493">MTSPGATMDEASSAVGLSMSLAAFSEEIFRSIKRADQRRWAHAYLAGLLRTPGKKSVRRLAHAVSTSPNAAQSLRQFVSTSSWDWETVLRELADWAVRHEPASALAIERLVIPKSGKRSVGVHRYFDPHSGRALNCQLGVGAFLTIGSTQVPVDWRLHLPAPWTEDAQLRRRARIPDAVQYRPLWAQVLDLVDALASRTATTGIPLVTDMSDAPHVGSFLRGLGQRGLDCVITLPHYLKVHPVDECGPFGPTLAGARECVSKTRAVESVPVTTVDGRQRNAQVRSALVRLPTGRAPGSAEGPFRVFTEVIRGDRHGPVWITNLTHLPLADVMSLTTLRASTGTTLCAMKRDLGLSDFEGRSFPGWHHHVTLVSAAHAYQRLAPLAPGSSARLPLRWVAPREGAEPTTATSAPGTQDAPSA</sequence>
<reference evidence="3 4" key="1">
    <citation type="submission" date="2020-02" db="EMBL/GenBank/DDBJ databases">
        <title>Whole-genome analyses of novel actinobacteria.</title>
        <authorList>
            <person name="Sahin N."/>
            <person name="Tatar D."/>
        </authorList>
    </citation>
    <scope>NUCLEOTIDE SEQUENCE [LARGE SCALE GENOMIC DNA]</scope>
    <source>
        <strain evidence="3 4">SB3404</strain>
    </source>
</reference>
<proteinExistence type="predicted"/>
<gene>
    <name evidence="3" type="ORF">G5C65_25755</name>
</gene>
<dbReference type="PANTHER" id="PTHR33627">
    <property type="entry name" value="TRANSPOSASE"/>
    <property type="match status" value="1"/>
</dbReference>
<dbReference type="EMBL" id="JAAKZZ010000338">
    <property type="protein sequence ID" value="NGO71694.1"/>
    <property type="molecule type" value="Genomic_DNA"/>
</dbReference>
<organism evidence="3 4">
    <name type="scientific">Streptomyces boncukensis</name>
    <dbReference type="NCBI Taxonomy" id="2711219"/>
    <lineage>
        <taxon>Bacteria</taxon>
        <taxon>Bacillati</taxon>
        <taxon>Actinomycetota</taxon>
        <taxon>Actinomycetes</taxon>
        <taxon>Kitasatosporales</taxon>
        <taxon>Streptomycetaceae</taxon>
        <taxon>Streptomyces</taxon>
    </lineage>
</organism>
<evidence type="ECO:0000313" key="4">
    <source>
        <dbReference type="Proteomes" id="UP000477722"/>
    </source>
</evidence>
<accession>A0A6G4X4N0</accession>
<comment type="caution">
    <text evidence="3">The sequence shown here is derived from an EMBL/GenBank/DDBJ whole genome shotgun (WGS) entry which is preliminary data.</text>
</comment>
<keyword evidence="4" id="KW-1185">Reference proteome</keyword>
<evidence type="ECO:0000259" key="2">
    <source>
        <dbReference type="Pfam" id="PF13546"/>
    </source>
</evidence>
<name>A0A6G4X4N0_9ACTN</name>
<dbReference type="InterPro" id="IPR038721">
    <property type="entry name" value="IS701-like_DDE_dom"/>
</dbReference>